<keyword evidence="1" id="KW-0812">Transmembrane</keyword>
<sequence length="151" mass="17169">MGEKIMDDSASQDIIRFGLASLLKLIIFFFILLIISSVFLITVGWILTMAFSEFSLYEATMIPLLILGFAATLIGLISIWLRLGEIGYVLDPESEIFDDADLYDEDYRFDESGTRENNDISHKSSESINAYLKKQKRLKTHHSNPDASDDY</sequence>
<keyword evidence="1" id="KW-1133">Transmembrane helix</keyword>
<name>A0A1V1PHL4_9BACT</name>
<organism evidence="2 3">
    <name type="scientific">Candidatus Magnetoglobus multicellularis str. Araruama</name>
    <dbReference type="NCBI Taxonomy" id="890399"/>
    <lineage>
        <taxon>Bacteria</taxon>
        <taxon>Pseudomonadati</taxon>
        <taxon>Thermodesulfobacteriota</taxon>
        <taxon>Desulfobacteria</taxon>
        <taxon>Desulfobacterales</taxon>
        <taxon>Desulfobacteraceae</taxon>
        <taxon>Candidatus Magnetoglobus</taxon>
    </lineage>
</organism>
<proteinExistence type="predicted"/>
<reference evidence="3" key="1">
    <citation type="submission" date="2012-11" db="EMBL/GenBank/DDBJ databases">
        <authorList>
            <person name="Lucero-Rivera Y.E."/>
            <person name="Tovar-Ramirez D."/>
        </authorList>
    </citation>
    <scope>NUCLEOTIDE SEQUENCE [LARGE SCALE GENOMIC DNA]</scope>
    <source>
        <strain evidence="3">Araruama</strain>
    </source>
</reference>
<dbReference type="AlphaFoldDB" id="A0A1V1PHL4"/>
<comment type="caution">
    <text evidence="2">The sequence shown here is derived from an EMBL/GenBank/DDBJ whole genome shotgun (WGS) entry which is preliminary data.</text>
</comment>
<feature type="transmembrane region" description="Helical" evidence="1">
    <location>
        <begin position="59"/>
        <end position="81"/>
    </location>
</feature>
<dbReference type="Proteomes" id="UP000189670">
    <property type="component" value="Unassembled WGS sequence"/>
</dbReference>
<feature type="transmembrane region" description="Helical" evidence="1">
    <location>
        <begin position="21"/>
        <end position="47"/>
    </location>
</feature>
<accession>A0A1V1PHL4</accession>
<gene>
    <name evidence="2" type="ORF">OMM_06367</name>
</gene>
<dbReference type="EMBL" id="ATBP01000009">
    <property type="protein sequence ID" value="ETR74367.1"/>
    <property type="molecule type" value="Genomic_DNA"/>
</dbReference>
<evidence type="ECO:0000256" key="1">
    <source>
        <dbReference type="SAM" id="Phobius"/>
    </source>
</evidence>
<evidence type="ECO:0000313" key="3">
    <source>
        <dbReference type="Proteomes" id="UP000189670"/>
    </source>
</evidence>
<evidence type="ECO:0000313" key="2">
    <source>
        <dbReference type="EMBL" id="ETR74367.1"/>
    </source>
</evidence>
<keyword evidence="1" id="KW-0472">Membrane</keyword>
<protein>
    <submittedName>
        <fullName evidence="2">Uncharacterized protein</fullName>
    </submittedName>
</protein>